<accession>A0A063BYS8</accession>
<dbReference type="KEGG" id="uvi:66066825"/>
<gene>
    <name evidence="2" type="ORF">UV8b_06048</name>
    <name evidence="1" type="ORF">UVI_02051080</name>
</gene>
<evidence type="ECO:0000313" key="4">
    <source>
        <dbReference type="Proteomes" id="UP000054053"/>
    </source>
</evidence>
<dbReference type="HOGENOM" id="CLU_2428721_0_0_1"/>
<evidence type="ECO:0000313" key="2">
    <source>
        <dbReference type="EMBL" id="QUC21807.1"/>
    </source>
</evidence>
<keyword evidence="3" id="KW-1185">Reference proteome</keyword>
<name>A0A063BYS8_USTVR</name>
<dbReference type="EMBL" id="CP072757">
    <property type="protein sequence ID" value="QUC21807.1"/>
    <property type="molecule type" value="Genomic_DNA"/>
</dbReference>
<protein>
    <submittedName>
        <fullName evidence="1">Uncharacterized protein</fullName>
    </submittedName>
</protein>
<dbReference type="OrthoDB" id="10262323at2759"/>
<dbReference type="RefSeq" id="XP_042999480.1">
    <property type="nucleotide sequence ID" value="XM_043143545.1"/>
</dbReference>
<dbReference type="EMBL" id="BBTG02000037">
    <property type="protein sequence ID" value="GAO17625.1"/>
    <property type="molecule type" value="Genomic_DNA"/>
</dbReference>
<dbReference type="STRING" id="1159556.A0A063BYS8"/>
<dbReference type="Proteomes" id="UP000054053">
    <property type="component" value="Unassembled WGS sequence"/>
</dbReference>
<reference evidence="2" key="3">
    <citation type="submission" date="2020-03" db="EMBL/GenBank/DDBJ databases">
        <title>A mixture of massive structural variations and highly conserved coding sequences in Ustilaginoidea virens genome.</title>
        <authorList>
            <person name="Zhang K."/>
            <person name="Zhao Z."/>
            <person name="Zhang Z."/>
            <person name="Li Y."/>
            <person name="Hsiang T."/>
            <person name="Sun W."/>
        </authorList>
    </citation>
    <scope>NUCLEOTIDE SEQUENCE</scope>
    <source>
        <strain evidence="2">UV-8b</strain>
    </source>
</reference>
<dbReference type="Proteomes" id="UP000027002">
    <property type="component" value="Chromosome 5"/>
</dbReference>
<evidence type="ECO:0000313" key="1">
    <source>
        <dbReference type="EMBL" id="GAO17625.1"/>
    </source>
</evidence>
<reference evidence="4" key="2">
    <citation type="journal article" date="2016" name="Genome Announc.">
        <title>Genome sequence of Ustilaginoidea virens IPU010, a rice pathogenic fungus causing false smut.</title>
        <authorList>
            <person name="Kumagai T."/>
            <person name="Ishii T."/>
            <person name="Terai G."/>
            <person name="Umemura M."/>
            <person name="Machida M."/>
            <person name="Asai K."/>
        </authorList>
    </citation>
    <scope>NUCLEOTIDE SEQUENCE [LARGE SCALE GENOMIC DNA]</scope>
    <source>
        <strain evidence="4">IPU010</strain>
    </source>
</reference>
<dbReference type="GeneID" id="66066825"/>
<organism evidence="1 4">
    <name type="scientific">Ustilaginoidea virens</name>
    <name type="common">Rice false smut fungus</name>
    <name type="synonym">Villosiclava virens</name>
    <dbReference type="NCBI Taxonomy" id="1159556"/>
    <lineage>
        <taxon>Eukaryota</taxon>
        <taxon>Fungi</taxon>
        <taxon>Dikarya</taxon>
        <taxon>Ascomycota</taxon>
        <taxon>Pezizomycotina</taxon>
        <taxon>Sordariomycetes</taxon>
        <taxon>Hypocreomycetidae</taxon>
        <taxon>Hypocreales</taxon>
        <taxon>Clavicipitaceae</taxon>
        <taxon>Ustilaginoidea</taxon>
    </lineage>
</organism>
<dbReference type="AlphaFoldDB" id="A0A063BYS8"/>
<reference evidence="1" key="1">
    <citation type="journal article" date="2016" name="Genome Announc.">
        <title>Genome Sequence of Ustilaginoidea virens IPU010, a Rice Pathogenic Fungus Causing False Smut.</title>
        <authorList>
            <person name="Kumagai T."/>
            <person name="Ishii T."/>
            <person name="Terai G."/>
            <person name="Umemura M."/>
            <person name="Machida M."/>
            <person name="Asai K."/>
        </authorList>
    </citation>
    <scope>NUCLEOTIDE SEQUENCE [LARGE SCALE GENOMIC DNA]</scope>
    <source>
        <strain evidence="1">IPU010</strain>
    </source>
</reference>
<proteinExistence type="predicted"/>
<evidence type="ECO:0000313" key="3">
    <source>
        <dbReference type="Proteomes" id="UP000027002"/>
    </source>
</evidence>
<sequence length="91" mass="9690">MIGVIKKVWPYMLSPLVAGPDSVTIITPSPEVVAASAINGEISGPGWWQKPEGVENVIIGEGSGKPIVARSFEDAFDKLLDDAEGHDDRNC</sequence>